<accession>A0A3B0VNZ6</accession>
<evidence type="ECO:0000313" key="3">
    <source>
        <dbReference type="EMBL" id="VAW47379.1"/>
    </source>
</evidence>
<proteinExistence type="predicted"/>
<protein>
    <recommendedName>
        <fullName evidence="1">Transposase InsH N-terminal domain-containing protein</fullName>
    </recommendedName>
</protein>
<evidence type="ECO:0000313" key="4">
    <source>
        <dbReference type="EMBL" id="VAW48290.1"/>
    </source>
</evidence>
<gene>
    <name evidence="4" type="ORF">MNBD_GAMMA03-995</name>
    <name evidence="3" type="ORF">MNBD_GAMMA04-1738</name>
    <name evidence="2" type="ORF">MNBD_GAMMA04-2344</name>
</gene>
<evidence type="ECO:0000313" key="2">
    <source>
        <dbReference type="EMBL" id="VAW44601.1"/>
    </source>
</evidence>
<dbReference type="AlphaFoldDB" id="A0A3B0VNZ6"/>
<organism evidence="2">
    <name type="scientific">hydrothermal vent metagenome</name>
    <dbReference type="NCBI Taxonomy" id="652676"/>
    <lineage>
        <taxon>unclassified sequences</taxon>
        <taxon>metagenomes</taxon>
        <taxon>ecological metagenomes</taxon>
    </lineage>
</organism>
<dbReference type="EMBL" id="UOFB01000052">
    <property type="protein sequence ID" value="VAW44601.1"/>
    <property type="molecule type" value="Genomic_DNA"/>
</dbReference>
<dbReference type="EMBL" id="UOFC01000198">
    <property type="protein sequence ID" value="VAW48290.1"/>
    <property type="molecule type" value="Genomic_DNA"/>
</dbReference>
<dbReference type="InterPro" id="IPR008490">
    <property type="entry name" value="Transposase_InsH_N"/>
</dbReference>
<dbReference type="EMBL" id="UOFB01000193">
    <property type="protein sequence ID" value="VAW47379.1"/>
    <property type="molecule type" value="Genomic_DNA"/>
</dbReference>
<dbReference type="PANTHER" id="PTHR33408">
    <property type="entry name" value="TRANSPOSASE"/>
    <property type="match status" value="1"/>
</dbReference>
<sequence length="79" mass="9179">MSPPFKTNSSEYNQHALFPSNVFTLLPENHECYVYQTLFEQIDTSELEKQYSHIGQNAYHPKLIVSLLIYAYSRGVYSS</sequence>
<name>A0A3B0VNZ6_9ZZZZ</name>
<reference evidence="2" key="1">
    <citation type="submission" date="2018-06" db="EMBL/GenBank/DDBJ databases">
        <authorList>
            <person name="Zhirakovskaya E."/>
        </authorList>
    </citation>
    <scope>NUCLEOTIDE SEQUENCE</scope>
</reference>
<dbReference type="Pfam" id="PF05598">
    <property type="entry name" value="DUF772"/>
    <property type="match status" value="1"/>
</dbReference>
<feature type="domain" description="Transposase InsH N-terminal" evidence="1">
    <location>
        <begin position="24"/>
        <end position="79"/>
    </location>
</feature>
<evidence type="ECO:0000259" key="1">
    <source>
        <dbReference type="Pfam" id="PF05598"/>
    </source>
</evidence>
<feature type="non-terminal residue" evidence="2">
    <location>
        <position position="79"/>
    </location>
</feature>